<dbReference type="Proteomes" id="UP001213681">
    <property type="component" value="Unassembled WGS sequence"/>
</dbReference>
<dbReference type="GeneID" id="81603579"/>
<proteinExistence type="predicted"/>
<reference evidence="1" key="2">
    <citation type="journal article" date="2023" name="IMA Fungus">
        <title>Comparative genomic study of the Penicillium genus elucidates a diverse pangenome and 15 lateral gene transfer events.</title>
        <authorList>
            <person name="Petersen C."/>
            <person name="Sorensen T."/>
            <person name="Nielsen M.R."/>
            <person name="Sondergaard T.E."/>
            <person name="Sorensen J.L."/>
            <person name="Fitzpatrick D.A."/>
            <person name="Frisvad J.C."/>
            <person name="Nielsen K.L."/>
        </authorList>
    </citation>
    <scope>NUCLEOTIDE SEQUENCE</scope>
    <source>
        <strain evidence="1">IBT 16125</strain>
    </source>
</reference>
<comment type="caution">
    <text evidence="1">The sequence shown here is derived from an EMBL/GenBank/DDBJ whole genome shotgun (WGS) entry which is preliminary data.</text>
</comment>
<keyword evidence="2" id="KW-1185">Reference proteome</keyword>
<accession>A0AAD6FZL9</accession>
<evidence type="ECO:0000313" key="2">
    <source>
        <dbReference type="Proteomes" id="UP001213681"/>
    </source>
</evidence>
<sequence length="68" mass="7223">MFGGLVTALGTRLSGPECSGQRLAHFQIIVNLNTTEIDQGNVRGSAGIHQYFPSLSCSARPGSEMETI</sequence>
<reference evidence="1" key="1">
    <citation type="submission" date="2022-12" db="EMBL/GenBank/DDBJ databases">
        <authorList>
            <person name="Petersen C."/>
        </authorList>
    </citation>
    <scope>NUCLEOTIDE SEQUENCE</scope>
    <source>
        <strain evidence="1">IBT 16125</strain>
    </source>
</reference>
<dbReference type="RefSeq" id="XP_056762185.1">
    <property type="nucleotide sequence ID" value="XM_056913336.1"/>
</dbReference>
<evidence type="ECO:0000313" key="1">
    <source>
        <dbReference type="EMBL" id="KAJ5438956.1"/>
    </source>
</evidence>
<organism evidence="1 2">
    <name type="scientific">Penicillium daleae</name>
    <dbReference type="NCBI Taxonomy" id="63821"/>
    <lineage>
        <taxon>Eukaryota</taxon>
        <taxon>Fungi</taxon>
        <taxon>Dikarya</taxon>
        <taxon>Ascomycota</taxon>
        <taxon>Pezizomycotina</taxon>
        <taxon>Eurotiomycetes</taxon>
        <taxon>Eurotiomycetidae</taxon>
        <taxon>Eurotiales</taxon>
        <taxon>Aspergillaceae</taxon>
        <taxon>Penicillium</taxon>
    </lineage>
</organism>
<dbReference type="EMBL" id="JAPVEA010000008">
    <property type="protein sequence ID" value="KAJ5438956.1"/>
    <property type="molecule type" value="Genomic_DNA"/>
</dbReference>
<name>A0AAD6FZL9_9EURO</name>
<protein>
    <submittedName>
        <fullName evidence="1">Uncharacterized protein</fullName>
    </submittedName>
</protein>
<dbReference type="AlphaFoldDB" id="A0AAD6FZL9"/>
<gene>
    <name evidence="1" type="ORF">N7458_009954</name>
</gene>